<dbReference type="SUPFAM" id="SSF53474">
    <property type="entry name" value="alpha/beta-Hydrolases"/>
    <property type="match status" value="1"/>
</dbReference>
<dbReference type="EMBL" id="ML986765">
    <property type="protein sequence ID" value="KAF2258411.1"/>
    <property type="molecule type" value="Genomic_DNA"/>
</dbReference>
<organism evidence="3 4">
    <name type="scientific">Lojkania enalia</name>
    <dbReference type="NCBI Taxonomy" id="147567"/>
    <lineage>
        <taxon>Eukaryota</taxon>
        <taxon>Fungi</taxon>
        <taxon>Dikarya</taxon>
        <taxon>Ascomycota</taxon>
        <taxon>Pezizomycotina</taxon>
        <taxon>Dothideomycetes</taxon>
        <taxon>Pleosporomycetidae</taxon>
        <taxon>Pleosporales</taxon>
        <taxon>Pleosporales incertae sedis</taxon>
        <taxon>Lojkania</taxon>
    </lineage>
</organism>
<dbReference type="SMART" id="SM00939">
    <property type="entry name" value="PepX_C"/>
    <property type="match status" value="1"/>
</dbReference>
<dbReference type="OrthoDB" id="416441at2759"/>
<dbReference type="Pfam" id="PF02129">
    <property type="entry name" value="Peptidase_S15"/>
    <property type="match status" value="1"/>
</dbReference>
<dbReference type="Pfam" id="PF08530">
    <property type="entry name" value="PepX_C"/>
    <property type="match status" value="1"/>
</dbReference>
<reference evidence="4" key="1">
    <citation type="journal article" date="2020" name="Stud. Mycol.">
        <title>101 Dothideomycetes genomes: A test case for predicting lifestyles and emergence of pathogens.</title>
        <authorList>
            <person name="Haridas S."/>
            <person name="Albert R."/>
            <person name="Binder M."/>
            <person name="Bloem J."/>
            <person name="LaButti K."/>
            <person name="Salamov A."/>
            <person name="Andreopoulos B."/>
            <person name="Baker S."/>
            <person name="Barry K."/>
            <person name="Bills G."/>
            <person name="Bluhm B."/>
            <person name="Cannon C."/>
            <person name="Castanera R."/>
            <person name="Culley D."/>
            <person name="Daum C."/>
            <person name="Ezra D."/>
            <person name="Gonzalez J."/>
            <person name="Henrissat B."/>
            <person name="Kuo A."/>
            <person name="Liang C."/>
            <person name="Lipzen A."/>
            <person name="Lutzoni F."/>
            <person name="Magnuson J."/>
            <person name="Mondo S."/>
            <person name="Nolan M."/>
            <person name="Ohm R."/>
            <person name="Pangilinan J."/>
            <person name="Park H.-J."/>
            <person name="Ramirez L."/>
            <person name="Alfaro M."/>
            <person name="Sun H."/>
            <person name="Tritt A."/>
            <person name="Yoshinaga Y."/>
            <person name="Zwiers L.-H."/>
            <person name="Turgeon B."/>
            <person name="Goodwin S."/>
            <person name="Spatafora J."/>
            <person name="Crous P."/>
            <person name="Grigoriev I."/>
        </authorList>
    </citation>
    <scope>NUCLEOTIDE SEQUENCE [LARGE SCALE GENOMIC DNA]</scope>
    <source>
        <strain evidence="4">CBS 304.66</strain>
    </source>
</reference>
<dbReference type="InterPro" id="IPR029058">
    <property type="entry name" value="AB_hydrolase_fold"/>
</dbReference>
<feature type="domain" description="Xaa-Pro dipeptidyl-peptidase C-terminal" evidence="2">
    <location>
        <begin position="318"/>
        <end position="544"/>
    </location>
</feature>
<name>A0A9P4JXT7_9PLEO</name>
<evidence type="ECO:0000259" key="2">
    <source>
        <dbReference type="SMART" id="SM00939"/>
    </source>
</evidence>
<dbReference type="Gene3D" id="3.40.50.1820">
    <property type="entry name" value="alpha/beta hydrolase"/>
    <property type="match status" value="1"/>
</dbReference>
<evidence type="ECO:0000313" key="3">
    <source>
        <dbReference type="EMBL" id="KAF2258411.1"/>
    </source>
</evidence>
<accession>A0A9P4JXT7</accession>
<dbReference type="InterPro" id="IPR005674">
    <property type="entry name" value="CocE/Ser_esterase"/>
</dbReference>
<comment type="caution">
    <text evidence="3">The sequence shown here is derived from an EMBL/GenBank/DDBJ whole genome shotgun (WGS) entry which is preliminary data.</text>
</comment>
<dbReference type="Gene3D" id="1.10.3020.10">
    <property type="entry name" value="alpha-amino acid ester hydrolase ( Helical cap domain)"/>
    <property type="match status" value="1"/>
</dbReference>
<evidence type="ECO:0000313" key="4">
    <source>
        <dbReference type="Proteomes" id="UP000800093"/>
    </source>
</evidence>
<dbReference type="InterPro" id="IPR000383">
    <property type="entry name" value="Xaa-Pro-like_dom"/>
</dbReference>
<sequence length="549" mass="61515">MSAQPRGRLGSLIDRVVCWFLRFPTESCNFSIQSVRIPIGEGLSCIELAANLYRPILPGNVKPFGTVLIRTPYGLGLIGTIPTARAHASRGYVVLLVSCRGTFDSGGEFEPFRNEVQDGKAVVEWMREQDWYTGSFATIGGSYLGFVEWALLCDPPADMKCAFIAVAPHDMGRHYWGTGSLNLDVVAWANLVACQEEPGFWAFWRLVNSGRVVRPVQDMMPLAKSVKEFFQGKVKWINKIVGCDDLQDEWYTPMHLGRALERTNIPVLLTTGWFDLFLDQTIEQYEHLSKRGCTVALIIGPGDHTRVGLNPAMIQRGYGWIEQHLAGKPQEYQAPVQYYVTGANEWRKEQQWPPDTVQKILHLQSNYKLVSEAEGTESASSKFTFDPQNPTPTMGGNLLFYGGSVEDSVLAIRSDVLAFTTDPLPEDLEVCGNITVDLFHFTDIPYADIFVRISDVNARGRSHNVTETYKRLDPGQKHDIVHLELGPCAHRFSKRRKVRLLIAGGSHPHFSRNIGTENRDNAGSEMRKVTHIIYHESGKGSKITLPVMT</sequence>
<dbReference type="NCBIfam" id="TIGR00976">
    <property type="entry name" value="CocE_NonD"/>
    <property type="match status" value="1"/>
</dbReference>
<gene>
    <name evidence="3" type="ORF">CC78DRAFT_504698</name>
</gene>
<dbReference type="SUPFAM" id="SSF49785">
    <property type="entry name" value="Galactose-binding domain-like"/>
    <property type="match status" value="1"/>
</dbReference>
<keyword evidence="4" id="KW-1185">Reference proteome</keyword>
<dbReference type="GO" id="GO:0008239">
    <property type="term" value="F:dipeptidyl-peptidase activity"/>
    <property type="evidence" value="ECO:0007669"/>
    <property type="project" value="InterPro"/>
</dbReference>
<proteinExistence type="predicted"/>
<protein>
    <submittedName>
        <fullName evidence="3">CocE/NonD hydrolase</fullName>
    </submittedName>
</protein>
<dbReference type="AlphaFoldDB" id="A0A9P4JXT7"/>
<dbReference type="Gene3D" id="2.60.120.260">
    <property type="entry name" value="Galactose-binding domain-like"/>
    <property type="match status" value="1"/>
</dbReference>
<dbReference type="InterPro" id="IPR008979">
    <property type="entry name" value="Galactose-bd-like_sf"/>
</dbReference>
<dbReference type="Proteomes" id="UP000800093">
    <property type="component" value="Unassembled WGS sequence"/>
</dbReference>
<evidence type="ECO:0000256" key="1">
    <source>
        <dbReference type="ARBA" id="ARBA00022801"/>
    </source>
</evidence>
<keyword evidence="1 3" id="KW-0378">Hydrolase</keyword>
<dbReference type="InterPro" id="IPR013736">
    <property type="entry name" value="Xaa-Pro_dipept_C"/>
</dbReference>